<accession>A0A0G4HHE0</accession>
<dbReference type="EMBL" id="CDMZ01002705">
    <property type="protein sequence ID" value="CEM43520.1"/>
    <property type="molecule type" value="Genomic_DNA"/>
</dbReference>
<sequence length="113" mass="12168">MSPVLCRPSTALPLSLSRHRVVARPPEPAVSNNSCSFAASSDQSVRVLLKARAGPSLHRRMVWSCSARMRCVTVPTAGAEGALRPHRHSTQDIMPTTCPLGRHCQAFGPGRTL</sequence>
<dbReference type="AlphaFoldDB" id="A0A0G4HHE0"/>
<organism evidence="1">
    <name type="scientific">Chromera velia CCMP2878</name>
    <dbReference type="NCBI Taxonomy" id="1169474"/>
    <lineage>
        <taxon>Eukaryota</taxon>
        <taxon>Sar</taxon>
        <taxon>Alveolata</taxon>
        <taxon>Colpodellida</taxon>
        <taxon>Chromeraceae</taxon>
        <taxon>Chromera</taxon>
    </lineage>
</organism>
<reference evidence="1" key="1">
    <citation type="submission" date="2014-11" db="EMBL/GenBank/DDBJ databases">
        <authorList>
            <person name="Otto D Thomas"/>
            <person name="Naeem Raeece"/>
        </authorList>
    </citation>
    <scope>NUCLEOTIDE SEQUENCE</scope>
</reference>
<dbReference type="VEuPathDB" id="CryptoDB:Cvel_27584"/>
<gene>
    <name evidence="1" type="ORF">Cvel_27584</name>
</gene>
<protein>
    <submittedName>
        <fullName evidence="1">Uncharacterized protein</fullName>
    </submittedName>
</protein>
<evidence type="ECO:0000313" key="1">
    <source>
        <dbReference type="EMBL" id="CEM43520.1"/>
    </source>
</evidence>
<proteinExistence type="predicted"/>
<name>A0A0G4HHE0_9ALVE</name>